<keyword evidence="3" id="KW-0547">Nucleotide-binding</keyword>
<dbReference type="AlphaFoldDB" id="A0A4U3L2S8"/>
<gene>
    <name evidence="3" type="ORF">FC093_10505</name>
</gene>
<dbReference type="RefSeq" id="WP_137261732.1">
    <property type="nucleotide sequence ID" value="NZ_SZQL01000007.1"/>
</dbReference>
<dbReference type="InterPro" id="IPR044876">
    <property type="entry name" value="HRDC_dom_sf"/>
</dbReference>
<dbReference type="PROSITE" id="PS50967">
    <property type="entry name" value="HRDC"/>
    <property type="match status" value="1"/>
</dbReference>
<accession>A0A4U3L2S8</accession>
<dbReference type="GO" id="GO:0000166">
    <property type="term" value="F:nucleotide binding"/>
    <property type="evidence" value="ECO:0007669"/>
    <property type="project" value="InterPro"/>
</dbReference>
<keyword evidence="3" id="KW-0347">Helicase</keyword>
<dbReference type="GO" id="GO:0003678">
    <property type="term" value="F:DNA helicase activity"/>
    <property type="evidence" value="ECO:0007669"/>
    <property type="project" value="InterPro"/>
</dbReference>
<dbReference type="InterPro" id="IPR010285">
    <property type="entry name" value="DNA_helicase_pif1-like_DEAD"/>
</dbReference>
<evidence type="ECO:0000259" key="2">
    <source>
        <dbReference type="PROSITE" id="PS50967"/>
    </source>
</evidence>
<dbReference type="GO" id="GO:0003676">
    <property type="term" value="F:nucleic acid binding"/>
    <property type="evidence" value="ECO:0007669"/>
    <property type="project" value="InterPro"/>
</dbReference>
<dbReference type="PANTHER" id="PTHR47642:SF7">
    <property type="entry name" value="ATP-DEPENDENT DNA HELICASE PIF1"/>
    <property type="match status" value="1"/>
</dbReference>
<dbReference type="InterPro" id="IPR003593">
    <property type="entry name" value="AAA+_ATPase"/>
</dbReference>
<dbReference type="Pfam" id="PF05970">
    <property type="entry name" value="PIF1"/>
    <property type="match status" value="1"/>
</dbReference>
<dbReference type="SUPFAM" id="SSF52540">
    <property type="entry name" value="P-loop containing nucleoside triphosphate hydrolases"/>
    <property type="match status" value="2"/>
</dbReference>
<dbReference type="FunFam" id="3.40.50.300:FF:001498">
    <property type="entry name" value="ATP-dependent DNA helicase"/>
    <property type="match status" value="1"/>
</dbReference>
<keyword evidence="3" id="KW-0067">ATP-binding</keyword>
<dbReference type="PANTHER" id="PTHR47642">
    <property type="entry name" value="ATP-DEPENDENT DNA HELICASE"/>
    <property type="match status" value="1"/>
</dbReference>
<evidence type="ECO:0000256" key="1">
    <source>
        <dbReference type="SAM" id="MobiDB-lite"/>
    </source>
</evidence>
<organism evidence="3 4">
    <name type="scientific">Ilyomonas limi</name>
    <dbReference type="NCBI Taxonomy" id="2575867"/>
    <lineage>
        <taxon>Bacteria</taxon>
        <taxon>Pseudomonadati</taxon>
        <taxon>Bacteroidota</taxon>
        <taxon>Chitinophagia</taxon>
        <taxon>Chitinophagales</taxon>
        <taxon>Chitinophagaceae</taxon>
        <taxon>Ilyomonas</taxon>
    </lineage>
</organism>
<dbReference type="GO" id="GO:0000723">
    <property type="term" value="P:telomere maintenance"/>
    <property type="evidence" value="ECO:0007669"/>
    <property type="project" value="InterPro"/>
</dbReference>
<name>A0A4U3L2S8_9BACT</name>
<dbReference type="InterPro" id="IPR002121">
    <property type="entry name" value="HRDC_dom"/>
</dbReference>
<keyword evidence="3" id="KW-0378">Hydrolase</keyword>
<sequence>MTHDAENTLFLLAADFINYSNRSVFLTGKAGTGKTTFLKYIRQNTNKQTAVVAPTGVAAINAGGVTIHSLFQIPFTPYIPAPQGFERNSNVMDRHSLLGHIRMNRERREMLQKLELLIIDEISMVRCDVLDAVDAVLRSARSRHNEPFGGVQMLYIGDMFQLPPVAGDSEWNILSAYYRSPYFFDSRVVSEQPPVYIELDKIYRQNEQQFIDVLNKVRNNAMDKAGFDLLESRFDPWFEQDQHDKHIVLTTHNYKADAINAEEMSRLKGGSKTYQATIDGDFNDKSYPADALLQLKEGAQVMFIKNDPDKRYFNGKIGLVTRLEDNAVYVQCKGEQTEIEVKPERWDNIRYTLNNEEVHQDVIGYFKQLPLRLAWAITIHKSQGLTFEKAVIDAGAAFAAGQVYVALSRCTTLQGIVLKSKLTNSGLRNDERIVQFAQQKRSIEHLVEDLKESKNTYQKDALLQLFNFSALQQHAEKIMKLIDDHKTSFNEETKPWFEDILITIKEQAEVAAKFDTLLQIKYNPASTDAQQEALDQRIVKAMRHFDDKLQSLLQQLRQSPATTDSRLTALTYNTEMKSLYINLSLKLHLFNYCESGFNIEAYNAGKKSFVPVALPVNAYAGTQTKRVDSPHPELYKQLRRLRDKICSELDAPIYFIAGSATLDEMARYLPQTVHELTQITGFGKVKTQQFGDRFLEIINAYCEANSLTSNITEKKPKRERKEKKVKEETSTAAAIEATPPPINTKQESYNLYKQNKTIEEIAKLRNMTTQTIEGHLAHFIQQGLISVDELVSREKLVLIEPVLSSYDGKSLKPLKEQLGNAVSYGDIRLAVAWKAFQESKSEDERDNEQ</sequence>
<feature type="region of interest" description="Disordered" evidence="1">
    <location>
        <begin position="713"/>
        <end position="732"/>
    </location>
</feature>
<dbReference type="Gene3D" id="1.10.150.80">
    <property type="entry name" value="HRDC domain"/>
    <property type="match status" value="1"/>
</dbReference>
<dbReference type="InterPro" id="IPR010997">
    <property type="entry name" value="HRDC-like_sf"/>
</dbReference>
<keyword evidence="4" id="KW-1185">Reference proteome</keyword>
<dbReference type="InterPro" id="IPR029491">
    <property type="entry name" value="Helicase_HTH"/>
</dbReference>
<dbReference type="InterPro" id="IPR027417">
    <property type="entry name" value="P-loop_NTPase"/>
</dbReference>
<dbReference type="Pfam" id="PF14493">
    <property type="entry name" value="HTH_40"/>
    <property type="match status" value="1"/>
</dbReference>
<proteinExistence type="predicted"/>
<evidence type="ECO:0000313" key="4">
    <source>
        <dbReference type="Proteomes" id="UP000305848"/>
    </source>
</evidence>
<comment type="caution">
    <text evidence="3">The sequence shown here is derived from an EMBL/GenBank/DDBJ whole genome shotgun (WGS) entry which is preliminary data.</text>
</comment>
<dbReference type="InterPro" id="IPR051055">
    <property type="entry name" value="PIF1_helicase"/>
</dbReference>
<evidence type="ECO:0000313" key="3">
    <source>
        <dbReference type="EMBL" id="TKK68544.1"/>
    </source>
</evidence>
<dbReference type="SUPFAM" id="SSF47819">
    <property type="entry name" value="HRDC-like"/>
    <property type="match status" value="1"/>
</dbReference>
<dbReference type="GO" id="GO:0006281">
    <property type="term" value="P:DNA repair"/>
    <property type="evidence" value="ECO:0007669"/>
    <property type="project" value="InterPro"/>
</dbReference>
<protein>
    <submittedName>
        <fullName evidence="3">ATP-dependent DNA helicase UvrD2</fullName>
    </submittedName>
</protein>
<dbReference type="SMART" id="SM00341">
    <property type="entry name" value="HRDC"/>
    <property type="match status" value="1"/>
</dbReference>
<dbReference type="Pfam" id="PF00570">
    <property type="entry name" value="HRDC"/>
    <property type="match status" value="1"/>
</dbReference>
<dbReference type="SMART" id="SM00382">
    <property type="entry name" value="AAA"/>
    <property type="match status" value="1"/>
</dbReference>
<dbReference type="EMBL" id="SZQL01000007">
    <property type="protein sequence ID" value="TKK68544.1"/>
    <property type="molecule type" value="Genomic_DNA"/>
</dbReference>
<dbReference type="CDD" id="cd18809">
    <property type="entry name" value="SF1_C_RecD"/>
    <property type="match status" value="1"/>
</dbReference>
<feature type="domain" description="HRDC" evidence="2">
    <location>
        <begin position="628"/>
        <end position="708"/>
    </location>
</feature>
<dbReference type="Proteomes" id="UP000305848">
    <property type="component" value="Unassembled WGS sequence"/>
</dbReference>
<dbReference type="OrthoDB" id="9763659at2"/>
<dbReference type="Gene3D" id="3.40.50.300">
    <property type="entry name" value="P-loop containing nucleotide triphosphate hydrolases"/>
    <property type="match status" value="1"/>
</dbReference>
<reference evidence="3 4" key="1">
    <citation type="submission" date="2019-05" db="EMBL/GenBank/DDBJ databases">
        <title>Panacibacter sp. strain 17mud1-8 Genome sequencing and assembly.</title>
        <authorList>
            <person name="Chhetri G."/>
        </authorList>
    </citation>
    <scope>NUCLEOTIDE SEQUENCE [LARGE SCALE GENOMIC DNA]</scope>
    <source>
        <strain evidence="3 4">17mud1-8</strain>
    </source>
</reference>
<dbReference type="Gene3D" id="2.30.30.940">
    <property type="match status" value="1"/>
</dbReference>